<organism evidence="1 2">
    <name type="scientific">Trachymyrmex septentrionalis</name>
    <dbReference type="NCBI Taxonomy" id="34720"/>
    <lineage>
        <taxon>Eukaryota</taxon>
        <taxon>Metazoa</taxon>
        <taxon>Ecdysozoa</taxon>
        <taxon>Arthropoda</taxon>
        <taxon>Hexapoda</taxon>
        <taxon>Insecta</taxon>
        <taxon>Pterygota</taxon>
        <taxon>Neoptera</taxon>
        <taxon>Endopterygota</taxon>
        <taxon>Hymenoptera</taxon>
        <taxon>Apocrita</taxon>
        <taxon>Aculeata</taxon>
        <taxon>Formicoidea</taxon>
        <taxon>Formicidae</taxon>
        <taxon>Myrmicinae</taxon>
        <taxon>Trachymyrmex</taxon>
    </lineage>
</organism>
<dbReference type="AlphaFoldDB" id="A0A195F6P6"/>
<dbReference type="EMBL" id="KQ981744">
    <property type="protein sequence ID" value="KYN36270.1"/>
    <property type="molecule type" value="Genomic_DNA"/>
</dbReference>
<gene>
    <name evidence="1" type="ORF">ALC56_09230</name>
</gene>
<reference evidence="1 2" key="1">
    <citation type="submission" date="2016-03" db="EMBL/GenBank/DDBJ databases">
        <title>Trachymyrmex septentrionalis WGS genome.</title>
        <authorList>
            <person name="Nygaard S."/>
            <person name="Hu H."/>
            <person name="Boomsma J."/>
            <person name="Zhang G."/>
        </authorList>
    </citation>
    <scope>NUCLEOTIDE SEQUENCE [LARGE SCALE GENOMIC DNA]</scope>
    <source>
        <strain evidence="1">Tsep2-gDNA-1</strain>
        <tissue evidence="1">Whole body</tissue>
    </source>
</reference>
<name>A0A195F6P6_9HYME</name>
<dbReference type="Proteomes" id="UP000078541">
    <property type="component" value="Unassembled WGS sequence"/>
</dbReference>
<proteinExistence type="predicted"/>
<accession>A0A195F6P6</accession>
<keyword evidence="2" id="KW-1185">Reference proteome</keyword>
<evidence type="ECO:0000313" key="2">
    <source>
        <dbReference type="Proteomes" id="UP000078541"/>
    </source>
</evidence>
<evidence type="ECO:0000313" key="1">
    <source>
        <dbReference type="EMBL" id="KYN36270.1"/>
    </source>
</evidence>
<sequence>MIISQWWDSWIRPVSRYRGHKYIHEAEDSRLVDGEFDFVILSLRKMTRGREKEREITHVQGKNLKRLLHKTADFHTVLQSWNDPLSILKRGKQIAMGVKDFLRKAIIPAKA</sequence>
<protein>
    <submittedName>
        <fullName evidence="1">Uncharacterized protein</fullName>
    </submittedName>
</protein>